<evidence type="ECO:0000313" key="9">
    <source>
        <dbReference type="EMBL" id="KZV89482.1"/>
    </source>
</evidence>
<accession>A0A165FSZ7</accession>
<feature type="non-terminal residue" evidence="9">
    <location>
        <position position="1"/>
    </location>
</feature>
<dbReference type="Pfam" id="PF01328">
    <property type="entry name" value="Peroxidase_2"/>
    <property type="match status" value="1"/>
</dbReference>
<proteinExistence type="inferred from homology"/>
<gene>
    <name evidence="9" type="ORF">EXIGLDRAFT_618168</name>
</gene>
<evidence type="ECO:0000256" key="4">
    <source>
        <dbReference type="ARBA" id="ARBA00022723"/>
    </source>
</evidence>
<dbReference type="GO" id="GO:0004601">
    <property type="term" value="F:peroxidase activity"/>
    <property type="evidence" value="ECO:0007669"/>
    <property type="project" value="UniProtKB-KW"/>
</dbReference>
<evidence type="ECO:0000256" key="7">
    <source>
        <dbReference type="ARBA" id="ARBA00025795"/>
    </source>
</evidence>
<dbReference type="PROSITE" id="PS51405">
    <property type="entry name" value="HEME_HALOPEROXIDASE"/>
    <property type="match status" value="1"/>
</dbReference>
<sequence>FQPPGPSDSRSPCPLLNTLANEGLLVHMSAFVNETLQDVLNLAVDLAAFLYQLSCWIILTQMQLHDLAAHNAIEHDASLVHDDAAPGAPFAPVDTNQTKVAAVEALSSDGHVLSERDFAHARVLAEEASPPLPDRLQQLANGEPALALTIFGHLAADGSGLVLELSAFESLFGQNRLPDGFVKQAVPVTLEEATTVTAQVVAFKSEFESST</sequence>
<keyword evidence="10" id="KW-1185">Reference proteome</keyword>
<protein>
    <recommendedName>
        <fullName evidence="8">Heme haloperoxidase family profile domain-containing protein</fullName>
    </recommendedName>
</protein>
<keyword evidence="2" id="KW-0575">Peroxidase</keyword>
<dbReference type="PANTHER" id="PTHR33577">
    <property type="entry name" value="STERIGMATOCYSTIN BIOSYNTHESIS PEROXIDASE STCC-RELATED"/>
    <property type="match status" value="1"/>
</dbReference>
<evidence type="ECO:0000313" key="10">
    <source>
        <dbReference type="Proteomes" id="UP000077266"/>
    </source>
</evidence>
<name>A0A165FSZ7_EXIGL</name>
<evidence type="ECO:0000256" key="2">
    <source>
        <dbReference type="ARBA" id="ARBA00022559"/>
    </source>
</evidence>
<dbReference type="GO" id="GO:0046872">
    <property type="term" value="F:metal ion binding"/>
    <property type="evidence" value="ECO:0007669"/>
    <property type="project" value="UniProtKB-KW"/>
</dbReference>
<evidence type="ECO:0000256" key="1">
    <source>
        <dbReference type="ARBA" id="ARBA00001970"/>
    </source>
</evidence>
<dbReference type="InterPro" id="IPR000028">
    <property type="entry name" value="Chloroperoxidase"/>
</dbReference>
<keyword evidence="3" id="KW-0349">Heme</keyword>
<dbReference type="InParanoid" id="A0A165FSZ7"/>
<dbReference type="SUPFAM" id="SSF47571">
    <property type="entry name" value="Cloroperoxidase"/>
    <property type="match status" value="1"/>
</dbReference>
<organism evidence="9 10">
    <name type="scientific">Exidia glandulosa HHB12029</name>
    <dbReference type="NCBI Taxonomy" id="1314781"/>
    <lineage>
        <taxon>Eukaryota</taxon>
        <taxon>Fungi</taxon>
        <taxon>Dikarya</taxon>
        <taxon>Basidiomycota</taxon>
        <taxon>Agaricomycotina</taxon>
        <taxon>Agaricomycetes</taxon>
        <taxon>Auriculariales</taxon>
        <taxon>Exidiaceae</taxon>
        <taxon>Exidia</taxon>
    </lineage>
</organism>
<keyword evidence="5" id="KW-0560">Oxidoreductase</keyword>
<keyword evidence="4" id="KW-0479">Metal-binding</keyword>
<keyword evidence="6" id="KW-0408">Iron</keyword>
<evidence type="ECO:0000256" key="3">
    <source>
        <dbReference type="ARBA" id="ARBA00022617"/>
    </source>
</evidence>
<dbReference type="Proteomes" id="UP000077266">
    <property type="component" value="Unassembled WGS sequence"/>
</dbReference>
<evidence type="ECO:0000259" key="8">
    <source>
        <dbReference type="PROSITE" id="PS51405"/>
    </source>
</evidence>
<dbReference type="PANTHER" id="PTHR33577:SF18">
    <property type="entry name" value="HEME HALOPEROXIDASE FAMILY PROFILE DOMAIN-CONTAINING PROTEIN"/>
    <property type="match status" value="1"/>
</dbReference>
<comment type="cofactor">
    <cofactor evidence="1">
        <name>heme b</name>
        <dbReference type="ChEBI" id="CHEBI:60344"/>
    </cofactor>
</comment>
<evidence type="ECO:0000256" key="5">
    <source>
        <dbReference type="ARBA" id="ARBA00023002"/>
    </source>
</evidence>
<comment type="similarity">
    <text evidence="7">Belongs to the chloroperoxidase family.</text>
</comment>
<dbReference type="InterPro" id="IPR036851">
    <property type="entry name" value="Chloroperoxidase-like_sf"/>
</dbReference>
<feature type="domain" description="Heme haloperoxidase family profile" evidence="8">
    <location>
        <begin position="1"/>
        <end position="195"/>
    </location>
</feature>
<dbReference type="OrthoDB" id="407298at2759"/>
<dbReference type="EMBL" id="KV426072">
    <property type="protein sequence ID" value="KZV89482.1"/>
    <property type="molecule type" value="Genomic_DNA"/>
</dbReference>
<dbReference type="Gene3D" id="1.10.489.10">
    <property type="entry name" value="Chloroperoxidase-like"/>
    <property type="match status" value="1"/>
</dbReference>
<dbReference type="AlphaFoldDB" id="A0A165FSZ7"/>
<reference evidence="9 10" key="1">
    <citation type="journal article" date="2016" name="Mol. Biol. Evol.">
        <title>Comparative Genomics of Early-Diverging Mushroom-Forming Fungi Provides Insights into the Origins of Lignocellulose Decay Capabilities.</title>
        <authorList>
            <person name="Nagy L.G."/>
            <person name="Riley R."/>
            <person name="Tritt A."/>
            <person name="Adam C."/>
            <person name="Daum C."/>
            <person name="Floudas D."/>
            <person name="Sun H."/>
            <person name="Yadav J.S."/>
            <person name="Pangilinan J."/>
            <person name="Larsson K.H."/>
            <person name="Matsuura K."/>
            <person name="Barry K."/>
            <person name="Labutti K."/>
            <person name="Kuo R."/>
            <person name="Ohm R.A."/>
            <person name="Bhattacharya S.S."/>
            <person name="Shirouzu T."/>
            <person name="Yoshinaga Y."/>
            <person name="Martin F.M."/>
            <person name="Grigoriev I.V."/>
            <person name="Hibbett D.S."/>
        </authorList>
    </citation>
    <scope>NUCLEOTIDE SEQUENCE [LARGE SCALE GENOMIC DNA]</scope>
    <source>
        <strain evidence="9 10">HHB12029</strain>
    </source>
</reference>
<evidence type="ECO:0000256" key="6">
    <source>
        <dbReference type="ARBA" id="ARBA00023004"/>
    </source>
</evidence>